<proteinExistence type="predicted"/>
<keyword evidence="2" id="KW-1185">Reference proteome</keyword>
<accession>A0ABQ9CRZ2</accession>
<dbReference type="Proteomes" id="UP001145742">
    <property type="component" value="Unassembled WGS sequence"/>
</dbReference>
<reference evidence="1" key="1">
    <citation type="submission" date="2019-10" db="EMBL/GenBank/DDBJ databases">
        <authorList>
            <person name="Soares A.E.R."/>
            <person name="Aleixo A."/>
            <person name="Schneider P."/>
            <person name="Miyaki C.Y."/>
            <person name="Schneider M.P."/>
            <person name="Mello C."/>
            <person name="Vasconcelos A.T.R."/>
        </authorList>
    </citation>
    <scope>NUCLEOTIDE SEQUENCE</scope>
    <source>
        <tissue evidence="1">Muscle</tissue>
    </source>
</reference>
<evidence type="ECO:0000313" key="2">
    <source>
        <dbReference type="Proteomes" id="UP001145742"/>
    </source>
</evidence>
<sequence length="135" mass="15776">MRTQLRWAGHVSRMEDHRLPKIVLCGELATGCRKRGAPKRRYKDSLKQYLSLGRIDCHEWSTLASNWDSRRYTIHDTDASFENARRISLKEKRQCRKNSSFPILPKETFCCAFCDWTCLSRIGLSSHQHTCSERG</sequence>
<gene>
    <name evidence="1" type="ORF">WISP_140530</name>
</gene>
<name>A0ABQ9CRZ2_9PASS</name>
<evidence type="ECO:0000313" key="1">
    <source>
        <dbReference type="EMBL" id="KAJ7405230.1"/>
    </source>
</evidence>
<dbReference type="EMBL" id="WHWB01034717">
    <property type="protein sequence ID" value="KAJ7405230.1"/>
    <property type="molecule type" value="Genomic_DNA"/>
</dbReference>
<organism evidence="1 2">
    <name type="scientific">Willisornis vidua</name>
    <name type="common">Xingu scale-backed antbird</name>
    <dbReference type="NCBI Taxonomy" id="1566151"/>
    <lineage>
        <taxon>Eukaryota</taxon>
        <taxon>Metazoa</taxon>
        <taxon>Chordata</taxon>
        <taxon>Craniata</taxon>
        <taxon>Vertebrata</taxon>
        <taxon>Euteleostomi</taxon>
        <taxon>Archelosauria</taxon>
        <taxon>Archosauria</taxon>
        <taxon>Dinosauria</taxon>
        <taxon>Saurischia</taxon>
        <taxon>Theropoda</taxon>
        <taxon>Coelurosauria</taxon>
        <taxon>Aves</taxon>
        <taxon>Neognathae</taxon>
        <taxon>Neoaves</taxon>
        <taxon>Telluraves</taxon>
        <taxon>Australaves</taxon>
        <taxon>Passeriformes</taxon>
        <taxon>Thamnophilidae</taxon>
        <taxon>Willisornis</taxon>
    </lineage>
</organism>
<comment type="caution">
    <text evidence="1">The sequence shown here is derived from an EMBL/GenBank/DDBJ whole genome shotgun (WGS) entry which is preliminary data.</text>
</comment>
<evidence type="ECO:0008006" key="3">
    <source>
        <dbReference type="Google" id="ProtNLM"/>
    </source>
</evidence>
<protein>
    <recommendedName>
        <fullName evidence="3">C2H2-type domain-containing protein</fullName>
    </recommendedName>
</protein>